<dbReference type="PROSITE" id="PS51257">
    <property type="entry name" value="PROKAR_LIPOPROTEIN"/>
    <property type="match status" value="1"/>
</dbReference>
<evidence type="ECO:0000259" key="5">
    <source>
        <dbReference type="Pfam" id="PF25917"/>
    </source>
</evidence>
<dbReference type="NCBIfam" id="TIGR01730">
    <property type="entry name" value="RND_mfp"/>
    <property type="match status" value="1"/>
</dbReference>
<dbReference type="Pfam" id="PF25876">
    <property type="entry name" value="HH_MFP_RND"/>
    <property type="match status" value="1"/>
</dbReference>
<dbReference type="GO" id="GO:0046677">
    <property type="term" value="P:response to antibiotic"/>
    <property type="evidence" value="ECO:0007669"/>
    <property type="project" value="TreeGrafter"/>
</dbReference>
<reference evidence="8 9" key="1">
    <citation type="submission" date="2019-03" db="EMBL/GenBank/DDBJ databases">
        <title>Genomic Encyclopedia of Type Strains, Phase IV (KMG-IV): sequencing the most valuable type-strain genomes for metagenomic binning, comparative biology and taxonomic classification.</title>
        <authorList>
            <person name="Goeker M."/>
        </authorList>
    </citation>
    <scope>NUCLEOTIDE SEQUENCE [LARGE SCALE GENOMIC DNA]</scope>
    <source>
        <strain evidence="8 9">DSM 203</strain>
    </source>
</reference>
<evidence type="ECO:0000313" key="9">
    <source>
        <dbReference type="Proteomes" id="UP000295247"/>
    </source>
</evidence>
<dbReference type="Pfam" id="PF25917">
    <property type="entry name" value="BSH_RND"/>
    <property type="match status" value="1"/>
</dbReference>
<evidence type="ECO:0000256" key="1">
    <source>
        <dbReference type="ARBA" id="ARBA00004519"/>
    </source>
</evidence>
<dbReference type="InterPro" id="IPR006143">
    <property type="entry name" value="RND_pump_MFP"/>
</dbReference>
<dbReference type="Pfam" id="PF25967">
    <property type="entry name" value="RND-MFP_C"/>
    <property type="match status" value="1"/>
</dbReference>
<dbReference type="PANTHER" id="PTHR30158">
    <property type="entry name" value="ACRA/E-RELATED COMPONENT OF DRUG EFFLUX TRANSPORTER"/>
    <property type="match status" value="1"/>
</dbReference>
<feature type="domain" description="Multidrug resistance protein MdtA-like C-terminal permuted SH3" evidence="7">
    <location>
        <begin position="309"/>
        <end position="371"/>
    </location>
</feature>
<dbReference type="PANTHER" id="PTHR30158:SF3">
    <property type="entry name" value="MULTIDRUG EFFLUX PUMP SUBUNIT ACRA-RELATED"/>
    <property type="match status" value="1"/>
</dbReference>
<dbReference type="Gene3D" id="2.40.30.170">
    <property type="match status" value="1"/>
</dbReference>
<dbReference type="GO" id="GO:0005886">
    <property type="term" value="C:plasma membrane"/>
    <property type="evidence" value="ECO:0007669"/>
    <property type="project" value="UniProtKB-SubCell"/>
</dbReference>
<evidence type="ECO:0000256" key="2">
    <source>
        <dbReference type="ARBA" id="ARBA00009477"/>
    </source>
</evidence>
<comment type="subcellular location">
    <subcellularLocation>
        <location evidence="1">Cell inner membrane</location>
        <topology evidence="1">Lipid-anchor</topology>
    </subcellularLocation>
</comment>
<dbReference type="EMBL" id="SMDC01000001">
    <property type="protein sequence ID" value="TCW40151.1"/>
    <property type="molecule type" value="Genomic_DNA"/>
</dbReference>
<dbReference type="Gene3D" id="2.40.50.100">
    <property type="match status" value="1"/>
</dbReference>
<feature type="chain" id="PRO_5020921315" evidence="3">
    <location>
        <begin position="31"/>
        <end position="391"/>
    </location>
</feature>
<dbReference type="Gene3D" id="2.40.420.20">
    <property type="match status" value="1"/>
</dbReference>
<dbReference type="InterPro" id="IPR058626">
    <property type="entry name" value="MdtA-like_b-barrel"/>
</dbReference>
<dbReference type="AlphaFoldDB" id="A0A4R4AL54"/>
<dbReference type="Gene3D" id="1.10.287.470">
    <property type="entry name" value="Helix hairpin bin"/>
    <property type="match status" value="1"/>
</dbReference>
<feature type="domain" description="Multidrug resistance protein MdtA-like beta-barrel" evidence="6">
    <location>
        <begin position="215"/>
        <end position="305"/>
    </location>
</feature>
<dbReference type="InterPro" id="IPR058624">
    <property type="entry name" value="MdtA-like_HH"/>
</dbReference>
<dbReference type="InterPro" id="IPR058625">
    <property type="entry name" value="MdtA-like_BSH"/>
</dbReference>
<name>A0A4R4AL54_MARGR</name>
<evidence type="ECO:0000259" key="7">
    <source>
        <dbReference type="Pfam" id="PF25967"/>
    </source>
</evidence>
<dbReference type="FunFam" id="2.40.420.20:FF:000001">
    <property type="entry name" value="Efflux RND transporter periplasmic adaptor subunit"/>
    <property type="match status" value="1"/>
</dbReference>
<dbReference type="SUPFAM" id="SSF111369">
    <property type="entry name" value="HlyD-like secretion proteins"/>
    <property type="match status" value="1"/>
</dbReference>
<keyword evidence="3" id="KW-0732">Signal</keyword>
<proteinExistence type="inferred from homology"/>
<accession>A0A4R4AL54</accession>
<dbReference type="Proteomes" id="UP000295247">
    <property type="component" value="Unassembled WGS sequence"/>
</dbReference>
<gene>
    <name evidence="8" type="ORF">EDC29_101568</name>
</gene>
<evidence type="ECO:0000256" key="3">
    <source>
        <dbReference type="SAM" id="SignalP"/>
    </source>
</evidence>
<evidence type="ECO:0000259" key="6">
    <source>
        <dbReference type="Pfam" id="PF25944"/>
    </source>
</evidence>
<dbReference type="Pfam" id="PF25944">
    <property type="entry name" value="Beta-barrel_RND"/>
    <property type="match status" value="1"/>
</dbReference>
<protein>
    <submittedName>
        <fullName evidence="8">Membrane fusion protein (Multidrug efflux system)</fullName>
    </submittedName>
</protein>
<dbReference type="GO" id="GO:0022857">
    <property type="term" value="F:transmembrane transporter activity"/>
    <property type="evidence" value="ECO:0007669"/>
    <property type="project" value="InterPro"/>
</dbReference>
<comment type="similarity">
    <text evidence="2">Belongs to the membrane fusion protein (MFP) (TC 8.A.1) family.</text>
</comment>
<evidence type="ECO:0000259" key="4">
    <source>
        <dbReference type="Pfam" id="PF25876"/>
    </source>
</evidence>
<evidence type="ECO:0000313" key="8">
    <source>
        <dbReference type="EMBL" id="TCW40151.1"/>
    </source>
</evidence>
<dbReference type="RefSeq" id="WP_132228463.1">
    <property type="nucleotide sequence ID" value="NZ_NRRH01000023.1"/>
</dbReference>
<comment type="caution">
    <text evidence="8">The sequence shown here is derived from an EMBL/GenBank/DDBJ whole genome shotgun (WGS) entry which is preliminary data.</text>
</comment>
<feature type="domain" description="Multidrug resistance protein MdtA-like alpha-helical hairpin" evidence="4">
    <location>
        <begin position="109"/>
        <end position="178"/>
    </location>
</feature>
<feature type="domain" description="Multidrug resistance protein MdtA-like barrel-sandwich hybrid" evidence="5">
    <location>
        <begin position="68"/>
        <end position="210"/>
    </location>
</feature>
<feature type="signal peptide" evidence="3">
    <location>
        <begin position="1"/>
        <end position="30"/>
    </location>
</feature>
<sequence length="391" mass="41220">MTLDGRRLAPVLLYPFALALSLTGCGPAGAPGGTPGATGAPPEVGVVTIAARPTTLVTELPGRTSPYRIAEVRPQVGGIIEARLFEEGGDVTAGQVLYQLDAALYQAAYDSAEAALARSRASLERARLKAARYADLLTADAVSQEDHDDAQAALKEAIATVAVDEAALATARINLAYTRVTSPIDGRVGRSVVTQGALVTANQSLALVTVRQLDPIYVDITQSSAQLLRLRQALDDGRLSRPEGEQPRVRLILEDGSEYPLAGRLAFSEVTVDPGTGAVTMRATFPNPDHLLLPGMFVRALVEEGVREQAILVPQQGVRHDRRGLPTALVVDAAGQVVKRTLTVDRAIDGQWLIDAGLEDGDRVIVEGVQKARAGAEVRAVEIDSPAPAGD</sequence>
<organism evidence="8 9">
    <name type="scientific">Marichromatium gracile</name>
    <name type="common">Chromatium gracile</name>
    <dbReference type="NCBI Taxonomy" id="1048"/>
    <lineage>
        <taxon>Bacteria</taxon>
        <taxon>Pseudomonadati</taxon>
        <taxon>Pseudomonadota</taxon>
        <taxon>Gammaproteobacteria</taxon>
        <taxon>Chromatiales</taxon>
        <taxon>Chromatiaceae</taxon>
        <taxon>Marichromatium</taxon>
    </lineage>
</organism>
<dbReference type="InterPro" id="IPR058627">
    <property type="entry name" value="MdtA-like_C"/>
</dbReference>